<gene>
    <name evidence="2" type="ORF">LEA_01174</name>
</gene>
<keyword evidence="1" id="KW-0472">Membrane</keyword>
<dbReference type="EMBL" id="AJWY01000820">
    <property type="protein sequence ID" value="EKC80638.1"/>
    <property type="molecule type" value="Genomic_DNA"/>
</dbReference>
<organism evidence="2">
    <name type="scientific">human gut metagenome</name>
    <dbReference type="NCBI Taxonomy" id="408170"/>
    <lineage>
        <taxon>unclassified sequences</taxon>
        <taxon>metagenomes</taxon>
        <taxon>organismal metagenomes</taxon>
    </lineage>
</organism>
<comment type="caution">
    <text evidence="2">The sequence shown here is derived from an EMBL/GenBank/DDBJ whole genome shotgun (WGS) entry which is preliminary data.</text>
</comment>
<feature type="transmembrane region" description="Helical" evidence="1">
    <location>
        <begin position="198"/>
        <end position="220"/>
    </location>
</feature>
<reference evidence="2" key="1">
    <citation type="journal article" date="2013" name="Environ. Microbiol.">
        <title>Microbiota from the distal guts of lean and obese adolescents exhibit partial functional redundancy besides clear differences in community structure.</title>
        <authorList>
            <person name="Ferrer M."/>
            <person name="Ruiz A."/>
            <person name="Lanza F."/>
            <person name="Haange S.B."/>
            <person name="Oberbach A."/>
            <person name="Till H."/>
            <person name="Bargiela R."/>
            <person name="Campoy C."/>
            <person name="Segura M.T."/>
            <person name="Richter M."/>
            <person name="von Bergen M."/>
            <person name="Seifert J."/>
            <person name="Suarez A."/>
        </authorList>
    </citation>
    <scope>NUCLEOTIDE SEQUENCE</scope>
</reference>
<protein>
    <submittedName>
        <fullName evidence="2">Tat pathway signal sequence</fullName>
    </submittedName>
</protein>
<evidence type="ECO:0000256" key="1">
    <source>
        <dbReference type="SAM" id="Phobius"/>
    </source>
</evidence>
<sequence>MKEMTWKSRLNRLFAHRFALPVLCWCAALVFWLVQGAVAFAGDSSAKAKGTLTETSIPIESWQLAELTWGEPGENSAPQGQLITTGGDPQMILEDVSGRVVRTVSYNVEFDGDSREMCLYYTTKTGEPYSQDRRVFPKVLADGTYVYTLPRTQIVALRLDPCSPDENKTVGLTFTPQSITLNAASTLPGGADYFIPTWYRLFGLIVYPALAAAALDWLWAVGRQLAKKKQ</sequence>
<keyword evidence="1" id="KW-1133">Transmembrane helix</keyword>
<evidence type="ECO:0000313" key="2">
    <source>
        <dbReference type="EMBL" id="EKC80638.1"/>
    </source>
</evidence>
<dbReference type="AlphaFoldDB" id="K1UEY5"/>
<proteinExistence type="predicted"/>
<keyword evidence="1" id="KW-0812">Transmembrane</keyword>
<accession>K1UEY5</accession>
<name>K1UEY5_9ZZZZ</name>